<dbReference type="RefSeq" id="WP_116615850.1">
    <property type="nucleotide sequence ID" value="NZ_QENY01000003.1"/>
</dbReference>
<organism evidence="15 16">
    <name type="scientific">Hallella colorans</name>
    <dbReference type="NCBI Taxonomy" id="1703337"/>
    <lineage>
        <taxon>Bacteria</taxon>
        <taxon>Pseudomonadati</taxon>
        <taxon>Bacteroidota</taxon>
        <taxon>Bacteroidia</taxon>
        <taxon>Bacteroidales</taxon>
        <taxon>Prevotellaceae</taxon>
        <taxon>Hallella</taxon>
    </lineage>
</organism>
<keyword evidence="16" id="KW-1185">Reference proteome</keyword>
<dbReference type="PANTHER" id="PTHR32552">
    <property type="entry name" value="FERRICHROME IRON RECEPTOR-RELATED"/>
    <property type="match status" value="1"/>
</dbReference>
<evidence type="ECO:0000256" key="10">
    <source>
        <dbReference type="ARBA" id="ARBA00023237"/>
    </source>
</evidence>
<dbReference type="Pfam" id="PF00593">
    <property type="entry name" value="TonB_dep_Rec_b-barrel"/>
    <property type="match status" value="1"/>
</dbReference>
<comment type="subcellular location">
    <subcellularLocation>
        <location evidence="1 11">Cell outer membrane</location>
        <topology evidence="1 11">Multi-pass membrane protein</topology>
    </subcellularLocation>
</comment>
<keyword evidence="3 11" id="KW-1134">Transmembrane beta strand</keyword>
<keyword evidence="5 11" id="KW-0812">Transmembrane</keyword>
<keyword evidence="10 11" id="KW-0998">Cell outer membrane</keyword>
<dbReference type="GO" id="GO:0009279">
    <property type="term" value="C:cell outer membrane"/>
    <property type="evidence" value="ECO:0007669"/>
    <property type="project" value="UniProtKB-SubCell"/>
</dbReference>
<name>A0A2U0UK29_9BACT</name>
<dbReference type="Pfam" id="PF07715">
    <property type="entry name" value="Plug"/>
    <property type="match status" value="1"/>
</dbReference>
<keyword evidence="15" id="KW-0675">Receptor</keyword>
<comment type="caution">
    <text evidence="15">The sequence shown here is derived from an EMBL/GenBank/DDBJ whole genome shotgun (WGS) entry which is preliminary data.</text>
</comment>
<evidence type="ECO:0000256" key="8">
    <source>
        <dbReference type="ARBA" id="ARBA00023077"/>
    </source>
</evidence>
<evidence type="ECO:0000256" key="5">
    <source>
        <dbReference type="ARBA" id="ARBA00022692"/>
    </source>
</evidence>
<evidence type="ECO:0000313" key="16">
    <source>
        <dbReference type="Proteomes" id="UP000245870"/>
    </source>
</evidence>
<proteinExistence type="inferred from homology"/>
<keyword evidence="9 11" id="KW-0472">Membrane</keyword>
<comment type="similarity">
    <text evidence="11 12">Belongs to the TonB-dependent receptor family.</text>
</comment>
<accession>A0A2U0UK29</accession>
<dbReference type="SUPFAM" id="SSF56935">
    <property type="entry name" value="Porins"/>
    <property type="match status" value="1"/>
</dbReference>
<dbReference type="Gene3D" id="2.40.170.20">
    <property type="entry name" value="TonB-dependent receptor, beta-barrel domain"/>
    <property type="match status" value="1"/>
</dbReference>
<keyword evidence="2 11" id="KW-0813">Transport</keyword>
<keyword evidence="8 12" id="KW-0798">TonB box</keyword>
<evidence type="ECO:0000259" key="13">
    <source>
        <dbReference type="Pfam" id="PF00593"/>
    </source>
</evidence>
<evidence type="ECO:0000256" key="4">
    <source>
        <dbReference type="ARBA" id="ARBA00022496"/>
    </source>
</evidence>
<dbReference type="AlphaFoldDB" id="A0A2U0UK29"/>
<dbReference type="PROSITE" id="PS52016">
    <property type="entry name" value="TONB_DEPENDENT_REC_3"/>
    <property type="match status" value="1"/>
</dbReference>
<evidence type="ECO:0000256" key="1">
    <source>
        <dbReference type="ARBA" id="ARBA00004571"/>
    </source>
</evidence>
<feature type="domain" description="TonB-dependent receptor plug" evidence="14">
    <location>
        <begin position="46"/>
        <end position="146"/>
    </location>
</feature>
<gene>
    <name evidence="15" type="ORF">C7379_103120</name>
</gene>
<evidence type="ECO:0000256" key="3">
    <source>
        <dbReference type="ARBA" id="ARBA00022452"/>
    </source>
</evidence>
<evidence type="ECO:0000256" key="12">
    <source>
        <dbReference type="RuleBase" id="RU003357"/>
    </source>
</evidence>
<dbReference type="InterPro" id="IPR039426">
    <property type="entry name" value="TonB-dep_rcpt-like"/>
</dbReference>
<dbReference type="InterPro" id="IPR036942">
    <property type="entry name" value="Beta-barrel_TonB_sf"/>
</dbReference>
<feature type="domain" description="TonB-dependent receptor-like beta-barrel" evidence="13">
    <location>
        <begin position="242"/>
        <end position="651"/>
    </location>
</feature>
<keyword evidence="4" id="KW-0410">Iron transport</keyword>
<keyword evidence="6" id="KW-0408">Iron</keyword>
<evidence type="ECO:0000259" key="14">
    <source>
        <dbReference type="Pfam" id="PF07715"/>
    </source>
</evidence>
<evidence type="ECO:0000256" key="11">
    <source>
        <dbReference type="PROSITE-ProRule" id="PRU01360"/>
    </source>
</evidence>
<reference evidence="15 16" key="1">
    <citation type="submission" date="2018-05" db="EMBL/GenBank/DDBJ databases">
        <title>Genomic Encyclopedia of Type Strains, Phase IV (KMG-IV): sequencing the most valuable type-strain genomes for metagenomic binning, comparative biology and taxonomic classification.</title>
        <authorList>
            <person name="Goeker M."/>
        </authorList>
    </citation>
    <scope>NUCLEOTIDE SEQUENCE [LARGE SCALE GENOMIC DNA]</scope>
    <source>
        <strain evidence="15 16">DSM 100333</strain>
    </source>
</reference>
<dbReference type="EMBL" id="QENY01000003">
    <property type="protein sequence ID" value="PVX57996.1"/>
    <property type="molecule type" value="Genomic_DNA"/>
</dbReference>
<evidence type="ECO:0000256" key="7">
    <source>
        <dbReference type="ARBA" id="ARBA00023065"/>
    </source>
</evidence>
<evidence type="ECO:0000256" key="6">
    <source>
        <dbReference type="ARBA" id="ARBA00023004"/>
    </source>
</evidence>
<dbReference type="PANTHER" id="PTHR32552:SF81">
    <property type="entry name" value="TONB-DEPENDENT OUTER MEMBRANE RECEPTOR"/>
    <property type="match status" value="1"/>
</dbReference>
<evidence type="ECO:0000256" key="9">
    <source>
        <dbReference type="ARBA" id="ARBA00023136"/>
    </source>
</evidence>
<dbReference type="InterPro" id="IPR000531">
    <property type="entry name" value="Beta-barrel_TonB"/>
</dbReference>
<dbReference type="Proteomes" id="UP000245870">
    <property type="component" value="Unassembled WGS sequence"/>
</dbReference>
<evidence type="ECO:0000313" key="15">
    <source>
        <dbReference type="EMBL" id="PVX57996.1"/>
    </source>
</evidence>
<dbReference type="InterPro" id="IPR012910">
    <property type="entry name" value="Plug_dom"/>
</dbReference>
<evidence type="ECO:0000256" key="2">
    <source>
        <dbReference type="ARBA" id="ARBA00022448"/>
    </source>
</evidence>
<keyword evidence="7" id="KW-0406">Ion transport</keyword>
<protein>
    <submittedName>
        <fullName evidence="15">Outer membrane receptor protein involved in Fe transport</fullName>
    </submittedName>
</protein>
<dbReference type="GO" id="GO:0006826">
    <property type="term" value="P:iron ion transport"/>
    <property type="evidence" value="ECO:0007669"/>
    <property type="project" value="UniProtKB-KW"/>
</dbReference>
<dbReference type="OrthoDB" id="9775095at2"/>
<sequence>MLFHTLLFLSLGITTPENPADSTTYKGGDIDEVIITEFKSNRRNLSPTSISAINSRILKTLEVRSVKELTAVVPNFFMPDYGSKQNSPIYIRGIGTRVKGATTGFYVDGVPHFETSAFDIDMNDVANVEVYRGPQGTLYGRNSIGGLIAVHYRSPLDYQGTRIKVGYGSKNDVVAQFSSYNKLGDNLGIAIAGGYHHNSGFFLNHTTNATADAINGGMGRLSLEWKPAASWTLRLNSMLDYSDQNGYPYGKYDIKKDFVAPVSYNRDCTYRRVVSTSGLNARYEGSHVSFNSQTSFQFVQDKQGMDQDFTPADMYYVTNKNWQNMVSQDFTLKSNDDSRYQWIVGLFGMAQNLRNNVEVEYIAKKFSTPTHNRIPTYALAMYHQSSYNIWRGLSATAGLRFDYEHAQDTYEKQTLSMKTGKSKVLSAFDAKLHFKQFTPKFSLQYLTTEGNLYYASVVRGYKAGGFNQSIRNESERTFNPEYNWNYEMGAKLRFWDDKLTTDLTLFYIDWRDQQVAQLVPGVGNILHNAGHSDSKGLELTIAARPVNNLILQMDYGYTYARFLNYKKTDKLDYSGKMLPFVPRHTLAVNGSYVVKPRTSLIDRIVLTAGVTGVGKLFWQEDNAVAQNFYTLLNAKISITKGRFTWDIYGKNIADAKYNVYCFKSHEYFAQQGKPMSWGTSVIVNI</sequence>